<dbReference type="Gene3D" id="1.10.10.10">
    <property type="entry name" value="Winged helix-like DNA-binding domain superfamily/Winged helix DNA-binding domain"/>
    <property type="match status" value="1"/>
</dbReference>
<dbReference type="FunFam" id="1.10.150.210:FF:000003">
    <property type="entry name" value="Phosphoserine phosphatase SerB"/>
    <property type="match status" value="1"/>
</dbReference>
<dbReference type="PANTHER" id="PTHR12780">
    <property type="entry name" value="RNA POLYMERASE III DNA DIRECTED , 39KD SUBUNIT-RELATED"/>
    <property type="match status" value="1"/>
</dbReference>
<dbReference type="AlphaFoldDB" id="A0AAV8Q033"/>
<organism evidence="6 7">
    <name type="scientific">Ensete ventricosum</name>
    <name type="common">Abyssinian banana</name>
    <name type="synonym">Musa ensete</name>
    <dbReference type="NCBI Taxonomy" id="4639"/>
    <lineage>
        <taxon>Eukaryota</taxon>
        <taxon>Viridiplantae</taxon>
        <taxon>Streptophyta</taxon>
        <taxon>Embryophyta</taxon>
        <taxon>Tracheophyta</taxon>
        <taxon>Spermatophyta</taxon>
        <taxon>Magnoliopsida</taxon>
        <taxon>Liliopsida</taxon>
        <taxon>Zingiberales</taxon>
        <taxon>Musaceae</taxon>
        <taxon>Ensete</taxon>
    </lineage>
</organism>
<protein>
    <recommendedName>
        <fullName evidence="8">Phosphoserine phosphatase</fullName>
    </recommendedName>
</protein>
<dbReference type="GO" id="GO:0006383">
    <property type="term" value="P:transcription by RNA polymerase III"/>
    <property type="evidence" value="ECO:0007669"/>
    <property type="project" value="InterPro"/>
</dbReference>
<dbReference type="FunFam" id="1.10.10.10:FF:000116">
    <property type="entry name" value="DNA-directed RNA polymerase III subunit RPC6"/>
    <property type="match status" value="1"/>
</dbReference>
<evidence type="ECO:0000256" key="3">
    <source>
        <dbReference type="ARBA" id="ARBA00022478"/>
    </source>
</evidence>
<evidence type="ECO:0000256" key="2">
    <source>
        <dbReference type="ARBA" id="ARBA00011038"/>
    </source>
</evidence>
<keyword evidence="7" id="KW-1185">Reference proteome</keyword>
<dbReference type="InterPro" id="IPR023214">
    <property type="entry name" value="HAD_sf"/>
</dbReference>
<dbReference type="GO" id="GO:0005737">
    <property type="term" value="C:cytoplasm"/>
    <property type="evidence" value="ECO:0007669"/>
    <property type="project" value="UniProtKB-ARBA"/>
</dbReference>
<dbReference type="GO" id="GO:0005654">
    <property type="term" value="C:nucleoplasm"/>
    <property type="evidence" value="ECO:0007669"/>
    <property type="project" value="UniProtKB-ARBA"/>
</dbReference>
<comment type="similarity">
    <text evidence="2">Belongs to the eukaryotic RPC34/RPC39 RNA polymerase subunit family.</text>
</comment>
<comment type="caution">
    <text evidence="6">The sequence shown here is derived from an EMBL/GenBank/DDBJ whole genome shotgun (WGS) entry which is preliminary data.</text>
</comment>
<dbReference type="InterPro" id="IPR036388">
    <property type="entry name" value="WH-like_DNA-bd_sf"/>
</dbReference>
<keyword evidence="5" id="KW-0539">Nucleus</keyword>
<dbReference type="Gene3D" id="3.40.50.1000">
    <property type="entry name" value="HAD superfamily/HAD-like"/>
    <property type="match status" value="1"/>
</dbReference>
<comment type="subcellular location">
    <subcellularLocation>
        <location evidence="1">Nucleus</location>
    </subcellularLocation>
</comment>
<dbReference type="SUPFAM" id="SSF56784">
    <property type="entry name" value="HAD-like"/>
    <property type="match status" value="1"/>
</dbReference>
<dbReference type="GO" id="GO:0005666">
    <property type="term" value="C:RNA polymerase III complex"/>
    <property type="evidence" value="ECO:0007669"/>
    <property type="project" value="InterPro"/>
</dbReference>
<keyword evidence="4" id="KW-0804">Transcription</keyword>
<dbReference type="Pfam" id="PF05158">
    <property type="entry name" value="RNA_pol_Rpc34"/>
    <property type="match status" value="2"/>
</dbReference>
<proteinExistence type="inferred from homology"/>
<evidence type="ECO:0008006" key="8">
    <source>
        <dbReference type="Google" id="ProtNLM"/>
    </source>
</evidence>
<dbReference type="InterPro" id="IPR007832">
    <property type="entry name" value="RNA_pol_Rpc34"/>
</dbReference>
<dbReference type="Gene3D" id="1.10.150.210">
    <property type="entry name" value="Phosphoserine phosphatase, domain 2"/>
    <property type="match status" value="1"/>
</dbReference>
<dbReference type="EMBL" id="JAQQAF010000008">
    <property type="protein sequence ID" value="KAJ8465746.1"/>
    <property type="molecule type" value="Genomic_DNA"/>
</dbReference>
<dbReference type="Pfam" id="PF00702">
    <property type="entry name" value="Hydrolase"/>
    <property type="match status" value="1"/>
</dbReference>
<dbReference type="SUPFAM" id="SSF46785">
    <property type="entry name" value="Winged helix' DNA-binding domain"/>
    <property type="match status" value="1"/>
</dbReference>
<dbReference type="InterPro" id="IPR036390">
    <property type="entry name" value="WH_DNA-bd_sf"/>
</dbReference>
<evidence type="ECO:0000256" key="1">
    <source>
        <dbReference type="ARBA" id="ARBA00004123"/>
    </source>
</evidence>
<evidence type="ECO:0000313" key="7">
    <source>
        <dbReference type="Proteomes" id="UP001222027"/>
    </source>
</evidence>
<dbReference type="NCBIfam" id="TIGR01488">
    <property type="entry name" value="HAD-SF-IB"/>
    <property type="match status" value="1"/>
</dbReference>
<gene>
    <name evidence="6" type="ORF">OPV22_028298</name>
</gene>
<dbReference type="InterPro" id="IPR016049">
    <property type="entry name" value="RNA_pol_Rpc34-like"/>
</dbReference>
<evidence type="ECO:0000256" key="4">
    <source>
        <dbReference type="ARBA" id="ARBA00023163"/>
    </source>
</evidence>
<reference evidence="6 7" key="1">
    <citation type="submission" date="2022-12" db="EMBL/GenBank/DDBJ databases">
        <title>Chromosome-scale assembly of the Ensete ventricosum genome.</title>
        <authorList>
            <person name="Dussert Y."/>
            <person name="Stocks J."/>
            <person name="Wendawek A."/>
            <person name="Woldeyes F."/>
            <person name="Nichols R.A."/>
            <person name="Borrell J.S."/>
        </authorList>
    </citation>
    <scope>NUCLEOTIDE SEQUENCE [LARGE SCALE GENOMIC DNA]</scope>
    <source>
        <strain evidence="7">cv. Maze</strain>
        <tissue evidence="6">Seeds</tissue>
    </source>
</reference>
<evidence type="ECO:0000313" key="6">
    <source>
        <dbReference type="EMBL" id="KAJ8465746.1"/>
    </source>
</evidence>
<evidence type="ECO:0000256" key="5">
    <source>
        <dbReference type="ARBA" id="ARBA00023242"/>
    </source>
</evidence>
<dbReference type="InterPro" id="IPR036412">
    <property type="entry name" value="HAD-like_sf"/>
</dbReference>
<dbReference type="CDD" id="cd04309">
    <property type="entry name" value="HAD_PSP_eu"/>
    <property type="match status" value="1"/>
</dbReference>
<accession>A0AAV8Q033</accession>
<sequence length="553" mass="60955">MTNASFSDLYRWQPNRSLQDSSFAPSQIPEMAIKHPVIVMKYFKPLSVVVSSLQPPKSISTAQFSNTIPSEVLPYKKIFKHSEEVLNIWCSVDAVCFDVDSTVCLDEGIDELANFSGAGKAVAEWTTKAMSGSVPFEEALAARLSLFNPSLSQVQDFLKQRPPRISPGISELTKKLMAQNIDVYLISGGFRQMINVYDPRKGEGVTDSGIDEKLGIPLENISANQLLFGSSGEFVGFDAKEPTSRSGGKATAVQQIRKVHDYKALVMIGDGATDLEAKKPGGADLFICYSGIQMREAVAVFFFGWGTACPSLSTVAMSRPSITPQKRARPETQSQPPALPENERILYELIKSRKNMGIWTADMKKETGLQNIVVTKALKSLQNKNLIKDVVNVHNKARKIFMAVEFEPSKEVSGGSWYSEGSLDTEFINILRKMCLKHIEELKVATIEDIWKSISASGVLKVACTMQQVLEIVRALALDKEIEELKSTGVGEFSMVQAGKVCYRSLRGREAPRVGNLSSIPCGVCPRISECTSDGVISPNTCAYYNKWLKLEF</sequence>
<name>A0AAV8Q033_ENSVE</name>
<keyword evidence="3" id="KW-0240">DNA-directed RNA polymerase</keyword>
<dbReference type="Proteomes" id="UP001222027">
    <property type="component" value="Unassembled WGS sequence"/>
</dbReference>